<keyword evidence="2" id="KW-1185">Reference proteome</keyword>
<dbReference type="AlphaFoldDB" id="A0AAD3DAB3"/>
<evidence type="ECO:0000313" key="2">
    <source>
        <dbReference type="Proteomes" id="UP001054902"/>
    </source>
</evidence>
<dbReference type="Proteomes" id="UP001054902">
    <property type="component" value="Unassembled WGS sequence"/>
</dbReference>
<name>A0AAD3DAB3_9STRA</name>
<evidence type="ECO:0000313" key="1">
    <source>
        <dbReference type="EMBL" id="GFH60759.1"/>
    </source>
</evidence>
<organism evidence="1 2">
    <name type="scientific">Chaetoceros tenuissimus</name>
    <dbReference type="NCBI Taxonomy" id="426638"/>
    <lineage>
        <taxon>Eukaryota</taxon>
        <taxon>Sar</taxon>
        <taxon>Stramenopiles</taxon>
        <taxon>Ochrophyta</taxon>
        <taxon>Bacillariophyta</taxon>
        <taxon>Coscinodiscophyceae</taxon>
        <taxon>Chaetocerotophycidae</taxon>
        <taxon>Chaetocerotales</taxon>
        <taxon>Chaetocerotaceae</taxon>
        <taxon>Chaetoceros</taxon>
    </lineage>
</organism>
<proteinExistence type="predicted"/>
<gene>
    <name evidence="1" type="ORF">CTEN210_17235</name>
</gene>
<protein>
    <submittedName>
        <fullName evidence="1">Uncharacterized protein</fullName>
    </submittedName>
</protein>
<accession>A0AAD3DAB3</accession>
<dbReference type="EMBL" id="BLLK01000069">
    <property type="protein sequence ID" value="GFH60759.1"/>
    <property type="molecule type" value="Genomic_DNA"/>
</dbReference>
<sequence length="260" mass="28648">MADKKTNNGVTSTLISNLAVVALKLRLAEHSGVSCDVNASSKSLLLKSTVGPVTVRGRGWSSPLGLTCRAIEAKVSECQLDMNSVIQKRKLILTTPAIGSAMVALDQKDFGNFLTHPLLEAQIPVVQSNKFEFDKEKVFVKDEEGHVEFYGKCAGHEWKCILKRTPEHKHDTIGRATIEVTHISPVSYETSSETDIDLTSFGMELTDVVTKFFNKLVFELDGTFLSFEDLKVHRPKGKDAQILIALDIKVKKFPSPGVAF</sequence>
<reference evidence="1 2" key="1">
    <citation type="journal article" date="2021" name="Sci. Rep.">
        <title>The genome of the diatom Chaetoceros tenuissimus carries an ancient integrated fragment of an extant virus.</title>
        <authorList>
            <person name="Hongo Y."/>
            <person name="Kimura K."/>
            <person name="Takaki Y."/>
            <person name="Yoshida Y."/>
            <person name="Baba S."/>
            <person name="Kobayashi G."/>
            <person name="Nagasaki K."/>
            <person name="Hano T."/>
            <person name="Tomaru Y."/>
        </authorList>
    </citation>
    <scope>NUCLEOTIDE SEQUENCE [LARGE SCALE GENOMIC DNA]</scope>
    <source>
        <strain evidence="1 2">NIES-3715</strain>
    </source>
</reference>
<comment type="caution">
    <text evidence="1">The sequence shown here is derived from an EMBL/GenBank/DDBJ whole genome shotgun (WGS) entry which is preliminary data.</text>
</comment>